<feature type="compositionally biased region" description="Basic and acidic residues" evidence="1">
    <location>
        <begin position="36"/>
        <end position="47"/>
    </location>
</feature>
<reference evidence="2" key="1">
    <citation type="journal article" date="2021" name="Proc. Natl. Acad. Sci. U.S.A.">
        <title>A Catalog of Tens of Thousands of Viruses from Human Metagenomes Reveals Hidden Associations with Chronic Diseases.</title>
        <authorList>
            <person name="Tisza M.J."/>
            <person name="Buck C.B."/>
        </authorList>
    </citation>
    <scope>NUCLEOTIDE SEQUENCE</scope>
    <source>
        <strain evidence="2">CtelJ1</strain>
    </source>
</reference>
<accession>A0A8S5V2G0</accession>
<organism evidence="2">
    <name type="scientific">CrAss-like virus sp. ctelJ1</name>
    <dbReference type="NCBI Taxonomy" id="2825838"/>
    <lineage>
        <taxon>Viruses</taxon>
        <taxon>Duplodnaviria</taxon>
        <taxon>Heunggongvirae</taxon>
        <taxon>Uroviricota</taxon>
        <taxon>Caudoviricetes</taxon>
        <taxon>Crassvirales</taxon>
    </lineage>
</organism>
<sequence length="386" mass="43242">MEGLNIDFIQTPEEIDNLFTGSNTETNGEPSTTNGGEEKHGEHKTEDPVDVDSLFSDGDPESVGSVVKNGQEETGHGAETSPNNETNFYSSTLDALVKDGVLSGLNDEDLAKVKTAEDFAEAINKVVESRFDESQKRINDALNAGVEPTEIKKNESIIKYLDSITEEDITANDEEADKLRSNIIAQDMLNRGYSEDKIKRELKKSFDAGTDIEDAKEALAANKEYYKNIYKDLVDKEQKARKEQDDNNRKSFEELKKSIMEDKDIFGTLPIDKQVRQKIYDNISKASYRDDKTGQMLTAVQKYQRENPKEFIKNLGIIYTLTDGFSNIGKLIQSGVKRQMKSSLRELEHTLSNTSRNSDGSLNLLSGVTDDNSPEYFGKGGWRLDV</sequence>
<feature type="compositionally biased region" description="Polar residues" evidence="1">
    <location>
        <begin position="19"/>
        <end position="34"/>
    </location>
</feature>
<evidence type="ECO:0000256" key="1">
    <source>
        <dbReference type="SAM" id="MobiDB-lite"/>
    </source>
</evidence>
<dbReference type="EMBL" id="BK016184">
    <property type="protein sequence ID" value="DAG00905.1"/>
    <property type="molecule type" value="Genomic_DNA"/>
</dbReference>
<proteinExistence type="predicted"/>
<feature type="region of interest" description="Disordered" evidence="1">
    <location>
        <begin position="1"/>
        <end position="87"/>
    </location>
</feature>
<protein>
    <submittedName>
        <fullName evidence="2">Uncharacterized protein</fullName>
    </submittedName>
</protein>
<name>A0A8S5V2G0_9CAUD</name>
<evidence type="ECO:0000313" key="2">
    <source>
        <dbReference type="EMBL" id="DAG00905.1"/>
    </source>
</evidence>